<dbReference type="RefSeq" id="WP_139376555.1">
    <property type="nucleotide sequence ID" value="NZ_FUYQ01000003.1"/>
</dbReference>
<dbReference type="AlphaFoldDB" id="A0A1T5AAR1"/>
<dbReference type="EMBL" id="FUYQ01000003">
    <property type="protein sequence ID" value="SKB32038.1"/>
    <property type="molecule type" value="Genomic_DNA"/>
</dbReference>
<gene>
    <name evidence="1" type="ORF">SAMN05660349_00551</name>
</gene>
<protein>
    <submittedName>
        <fullName evidence="1">Uncharacterized protein</fullName>
    </submittedName>
</protein>
<accession>A0A1T5AAR1</accession>
<name>A0A1T5AAR1_9BACT</name>
<proteinExistence type="predicted"/>
<evidence type="ECO:0000313" key="2">
    <source>
        <dbReference type="Proteomes" id="UP000190852"/>
    </source>
</evidence>
<organism evidence="1 2">
    <name type="scientific">Parabacteroides chartae</name>
    <dbReference type="NCBI Taxonomy" id="1037355"/>
    <lineage>
        <taxon>Bacteria</taxon>
        <taxon>Pseudomonadati</taxon>
        <taxon>Bacteroidota</taxon>
        <taxon>Bacteroidia</taxon>
        <taxon>Bacteroidales</taxon>
        <taxon>Tannerellaceae</taxon>
        <taxon>Parabacteroides</taxon>
    </lineage>
</organism>
<keyword evidence="2" id="KW-1185">Reference proteome</keyword>
<sequence length="199" mass="23032">MPLKLIFTLSSVFLFCFQNSSICPSRSLPDMTFVYWENLKENQKNDILNSCNISKDVLEFYKGNFNIGDNSQTVTLLNGLSSISNKEKATPLYFYLFNQICIKADGSLSEILGNYCQKIVLSFPSYVVVYLGKNEGILKKYAQYLGYELYFKEEGTSMIEYSYSDFKKMLSEKAIRTKQYSDALTLFYHEIDQIMNEMD</sequence>
<reference evidence="2" key="1">
    <citation type="submission" date="2017-02" db="EMBL/GenBank/DDBJ databases">
        <authorList>
            <person name="Varghese N."/>
            <person name="Submissions S."/>
        </authorList>
    </citation>
    <scope>NUCLEOTIDE SEQUENCE [LARGE SCALE GENOMIC DNA]</scope>
    <source>
        <strain evidence="2">DSM 24967</strain>
    </source>
</reference>
<dbReference type="Proteomes" id="UP000190852">
    <property type="component" value="Unassembled WGS sequence"/>
</dbReference>
<evidence type="ECO:0000313" key="1">
    <source>
        <dbReference type="EMBL" id="SKB32038.1"/>
    </source>
</evidence>